<dbReference type="Proteomes" id="UP001196413">
    <property type="component" value="Unassembled WGS sequence"/>
</dbReference>
<protein>
    <submittedName>
        <fullName evidence="1">Uncharacterized protein</fullName>
    </submittedName>
</protein>
<dbReference type="AlphaFoldDB" id="A0AAD5RDB2"/>
<organism evidence="1 2">
    <name type="scientific">Parelaphostrongylus tenuis</name>
    <name type="common">Meningeal worm</name>
    <dbReference type="NCBI Taxonomy" id="148309"/>
    <lineage>
        <taxon>Eukaryota</taxon>
        <taxon>Metazoa</taxon>
        <taxon>Ecdysozoa</taxon>
        <taxon>Nematoda</taxon>
        <taxon>Chromadorea</taxon>
        <taxon>Rhabditida</taxon>
        <taxon>Rhabditina</taxon>
        <taxon>Rhabditomorpha</taxon>
        <taxon>Strongyloidea</taxon>
        <taxon>Metastrongylidae</taxon>
        <taxon>Parelaphostrongylus</taxon>
    </lineage>
</organism>
<comment type="caution">
    <text evidence="1">The sequence shown here is derived from an EMBL/GenBank/DDBJ whole genome shotgun (WGS) entry which is preliminary data.</text>
</comment>
<proteinExistence type="predicted"/>
<evidence type="ECO:0000313" key="1">
    <source>
        <dbReference type="EMBL" id="KAJ1374323.1"/>
    </source>
</evidence>
<sequence>MFEKTHDRQLLAVTSIIAMLEKRVDPPTNVVNFRKKKNQERSLSNLDNADSELYVANHFVKHLHFVDIKSFTRNSNHTRDSINHTISPSICIPT</sequence>
<gene>
    <name evidence="1" type="ORF">KIN20_036990</name>
</gene>
<keyword evidence="2" id="KW-1185">Reference proteome</keyword>
<accession>A0AAD5RDB2</accession>
<dbReference type="EMBL" id="JAHQIW010007448">
    <property type="protein sequence ID" value="KAJ1374323.1"/>
    <property type="molecule type" value="Genomic_DNA"/>
</dbReference>
<evidence type="ECO:0000313" key="2">
    <source>
        <dbReference type="Proteomes" id="UP001196413"/>
    </source>
</evidence>
<reference evidence="1" key="1">
    <citation type="submission" date="2021-06" db="EMBL/GenBank/DDBJ databases">
        <title>Parelaphostrongylus tenuis whole genome reference sequence.</title>
        <authorList>
            <person name="Garwood T.J."/>
            <person name="Larsen P.A."/>
            <person name="Fountain-Jones N.M."/>
            <person name="Garbe J.R."/>
            <person name="Macchietto M.G."/>
            <person name="Kania S.A."/>
            <person name="Gerhold R.W."/>
            <person name="Richards J.E."/>
            <person name="Wolf T.M."/>
        </authorList>
    </citation>
    <scope>NUCLEOTIDE SEQUENCE</scope>
    <source>
        <strain evidence="1">MNPRO001-30</strain>
        <tissue evidence="1">Meninges</tissue>
    </source>
</reference>
<name>A0AAD5RDB2_PARTN</name>